<evidence type="ECO:0000256" key="3">
    <source>
        <dbReference type="ARBA" id="ARBA00022806"/>
    </source>
</evidence>
<dbReference type="Pfam" id="PF13087">
    <property type="entry name" value="AAA_12"/>
    <property type="match status" value="1"/>
</dbReference>
<feature type="region of interest" description="Disordered" evidence="5">
    <location>
        <begin position="60"/>
        <end position="137"/>
    </location>
</feature>
<comment type="caution">
    <text evidence="7">The sequence shown here is derived from an EMBL/GenBank/DDBJ whole genome shotgun (WGS) entry which is preliminary data.</text>
</comment>
<reference evidence="7" key="1">
    <citation type="submission" date="2020-10" db="EMBL/GenBank/DDBJ databases">
        <title>High-Quality Genome Resource of Clonostachys rosea strain S41 by Oxford Nanopore Long-Read Sequencing.</title>
        <authorList>
            <person name="Wang H."/>
        </authorList>
    </citation>
    <scope>NUCLEOTIDE SEQUENCE</scope>
    <source>
        <strain evidence="7">S41</strain>
    </source>
</reference>
<feature type="compositionally biased region" description="Polar residues" evidence="5">
    <location>
        <begin position="1"/>
        <end position="10"/>
    </location>
</feature>
<evidence type="ECO:0000313" key="7">
    <source>
        <dbReference type="EMBL" id="KAF9752273.1"/>
    </source>
</evidence>
<keyword evidence="4" id="KW-0067">ATP-binding</keyword>
<feature type="region of interest" description="Disordered" evidence="5">
    <location>
        <begin position="1"/>
        <end position="40"/>
    </location>
</feature>
<sequence>MITTRGSVRLSSAVHEVQKRLKRDVNQQASNPDARESKRGLLSKLALVLEKTATPLNKAVAAPEKATGPKKLAAKNTPANQKASAKRSAAPKKNAAKPKTDAKKSAAARKTSSKQQKDPKTGKLYNRNAGDGSGSPPAFFKSTGWPVYRMLTQFRMAKGLFDICHCEMYSDIPFEYHTCCNVDLPHHAIGATMENFARQRFPELSPPPCPFPFPSPAGQLAPIFAPCEGTVCYKDRKSASSINHSQAEIALNLLVSFVKETKTDPSQIGLISPYKATSDLINRLRKKKPEDLALAPIAPTTTVDSYQGHEKSLIVVVMYKPNNLALRQTNTDSTYCSPVTKASVNANLVKEGRVATVVWEKKIV</sequence>
<dbReference type="EMBL" id="JADCTT010000005">
    <property type="protein sequence ID" value="KAF9752273.1"/>
    <property type="molecule type" value="Genomic_DNA"/>
</dbReference>
<dbReference type="InterPro" id="IPR041679">
    <property type="entry name" value="DNA2/NAM7-like_C"/>
</dbReference>
<gene>
    <name evidence="7" type="ORF">IM811_014067</name>
</gene>
<keyword evidence="3" id="KW-0347">Helicase</keyword>
<dbReference type="Proteomes" id="UP000616885">
    <property type="component" value="Unassembled WGS sequence"/>
</dbReference>
<feature type="compositionally biased region" description="Basic and acidic residues" evidence="5">
    <location>
        <begin position="16"/>
        <end position="25"/>
    </location>
</feature>
<dbReference type="InterPro" id="IPR050534">
    <property type="entry name" value="Coronavir_polyprotein_1ab"/>
</dbReference>
<keyword evidence="2" id="KW-0378">Hydrolase</keyword>
<name>A0A8H7TPL1_BIOOC</name>
<evidence type="ECO:0000256" key="1">
    <source>
        <dbReference type="ARBA" id="ARBA00022741"/>
    </source>
</evidence>
<dbReference type="PANTHER" id="PTHR43788">
    <property type="entry name" value="DNA2/NAM7 HELICASE FAMILY MEMBER"/>
    <property type="match status" value="1"/>
</dbReference>
<feature type="domain" description="DNA2/NAM7 helicase-like C-terminal" evidence="6">
    <location>
        <begin position="146"/>
        <end position="322"/>
    </location>
</feature>
<dbReference type="GO" id="GO:0043139">
    <property type="term" value="F:5'-3' DNA helicase activity"/>
    <property type="evidence" value="ECO:0007669"/>
    <property type="project" value="TreeGrafter"/>
</dbReference>
<evidence type="ECO:0000256" key="4">
    <source>
        <dbReference type="ARBA" id="ARBA00022840"/>
    </source>
</evidence>
<evidence type="ECO:0000256" key="2">
    <source>
        <dbReference type="ARBA" id="ARBA00022801"/>
    </source>
</evidence>
<organism evidence="7 8">
    <name type="scientific">Bionectria ochroleuca</name>
    <name type="common">Gliocladium roseum</name>
    <dbReference type="NCBI Taxonomy" id="29856"/>
    <lineage>
        <taxon>Eukaryota</taxon>
        <taxon>Fungi</taxon>
        <taxon>Dikarya</taxon>
        <taxon>Ascomycota</taxon>
        <taxon>Pezizomycotina</taxon>
        <taxon>Sordariomycetes</taxon>
        <taxon>Hypocreomycetidae</taxon>
        <taxon>Hypocreales</taxon>
        <taxon>Bionectriaceae</taxon>
        <taxon>Clonostachys</taxon>
    </lineage>
</organism>
<dbReference type="InterPro" id="IPR027417">
    <property type="entry name" value="P-loop_NTPase"/>
</dbReference>
<dbReference type="Gene3D" id="3.40.50.300">
    <property type="entry name" value="P-loop containing nucleotide triphosphate hydrolases"/>
    <property type="match status" value="1"/>
</dbReference>
<dbReference type="PANTHER" id="PTHR43788:SF8">
    <property type="entry name" value="DNA-BINDING PROTEIN SMUBP-2"/>
    <property type="match status" value="1"/>
</dbReference>
<keyword evidence="1" id="KW-0547">Nucleotide-binding</keyword>
<dbReference type="AlphaFoldDB" id="A0A8H7TPL1"/>
<feature type="compositionally biased region" description="Low complexity" evidence="5">
    <location>
        <begin position="82"/>
        <end position="93"/>
    </location>
</feature>
<evidence type="ECO:0000313" key="8">
    <source>
        <dbReference type="Proteomes" id="UP000616885"/>
    </source>
</evidence>
<protein>
    <recommendedName>
        <fullName evidence="6">DNA2/NAM7 helicase-like C-terminal domain-containing protein</fullName>
    </recommendedName>
</protein>
<accession>A0A8H7TPL1</accession>
<evidence type="ECO:0000259" key="6">
    <source>
        <dbReference type="Pfam" id="PF13087"/>
    </source>
</evidence>
<proteinExistence type="predicted"/>
<dbReference type="SUPFAM" id="SSF52540">
    <property type="entry name" value="P-loop containing nucleoside triphosphate hydrolases"/>
    <property type="match status" value="1"/>
</dbReference>
<dbReference type="GO" id="GO:0005524">
    <property type="term" value="F:ATP binding"/>
    <property type="evidence" value="ECO:0007669"/>
    <property type="project" value="UniProtKB-KW"/>
</dbReference>
<dbReference type="GO" id="GO:0016787">
    <property type="term" value="F:hydrolase activity"/>
    <property type="evidence" value="ECO:0007669"/>
    <property type="project" value="UniProtKB-KW"/>
</dbReference>
<evidence type="ECO:0000256" key="5">
    <source>
        <dbReference type="SAM" id="MobiDB-lite"/>
    </source>
</evidence>